<sequence length="117" mass="13084">MKNFVKNGLGASVVSATLLLVGCGDNMSDTSVKTGNYYEAHQEEAIAKAKWCFDEADISNEEIESTKQEVKSGGIDILLMRTENMKLRFKDMKFSSVDTENCYQAIKVFIKIENSKN</sequence>
<gene>
    <name evidence="1" type="ORF">FDW42_09050</name>
    <name evidence="2" type="ORF">FVD16_00535</name>
</gene>
<accession>A0AAX2UGC8</accession>
<dbReference type="Proteomes" id="UP000321317">
    <property type="component" value="Unassembled WGS sequence"/>
</dbReference>
<comment type="caution">
    <text evidence="1">The sequence shown here is derived from an EMBL/GenBank/DDBJ whole genome shotgun (WGS) entry which is preliminary data.</text>
</comment>
<evidence type="ECO:0000313" key="1">
    <source>
        <dbReference type="EMBL" id="TNB55540.1"/>
    </source>
</evidence>
<dbReference type="AlphaFoldDB" id="A0AAX2UGC8"/>
<dbReference type="PROSITE" id="PS51257">
    <property type="entry name" value="PROKAR_LIPOPROTEIN"/>
    <property type="match status" value="1"/>
</dbReference>
<dbReference type="Proteomes" id="UP000306813">
    <property type="component" value="Unassembled WGS sequence"/>
</dbReference>
<dbReference type="EMBL" id="VRMA01000002">
    <property type="protein sequence ID" value="TXK60905.1"/>
    <property type="molecule type" value="Genomic_DNA"/>
</dbReference>
<dbReference type="RefSeq" id="WP_131936062.1">
    <property type="nucleotide sequence ID" value="NZ_CP037747.1"/>
</dbReference>
<evidence type="ECO:0000313" key="3">
    <source>
        <dbReference type="Proteomes" id="UP000306813"/>
    </source>
</evidence>
<evidence type="ECO:0008006" key="5">
    <source>
        <dbReference type="Google" id="ProtNLM"/>
    </source>
</evidence>
<name>A0AAX2UGC8_9BACT</name>
<evidence type="ECO:0000313" key="2">
    <source>
        <dbReference type="EMBL" id="TXK60905.1"/>
    </source>
</evidence>
<reference evidence="1 3" key="1">
    <citation type="submission" date="2019-05" db="EMBL/GenBank/DDBJ databases">
        <title>Draft genomes of eight strains of Campylobacter helveticus isolated from cats and a dog in New Zealand.</title>
        <authorList>
            <person name="Bojanic K."/>
            <person name="Midwinter A.C."/>
            <person name="Biggs P.J."/>
            <person name="Acke E."/>
            <person name="Cornelius A.J."/>
            <person name="Marshall J.C."/>
        </authorList>
    </citation>
    <scope>NUCLEOTIDE SEQUENCE [LARGE SCALE GENOMIC DNA]</scope>
    <source>
        <strain evidence="1 3">ACP123b</strain>
    </source>
</reference>
<reference evidence="2 4" key="2">
    <citation type="submission" date="2019-08" db="EMBL/GenBank/DDBJ databases">
        <title>Rapid identification of Enteric Bacteria from Whole Genome Sequences (WGS) using Average Nucleotide Identity (ANI).</title>
        <authorList>
            <person name="Lane C."/>
        </authorList>
    </citation>
    <scope>NUCLEOTIDE SEQUENCE [LARGE SCALE GENOMIC DNA]</scope>
    <source>
        <strain evidence="2 4">D4984</strain>
    </source>
</reference>
<organism evidence="1 3">
    <name type="scientific">Campylobacter helveticus</name>
    <dbReference type="NCBI Taxonomy" id="28898"/>
    <lineage>
        <taxon>Bacteria</taxon>
        <taxon>Pseudomonadati</taxon>
        <taxon>Campylobacterota</taxon>
        <taxon>Epsilonproteobacteria</taxon>
        <taxon>Campylobacterales</taxon>
        <taxon>Campylobacteraceae</taxon>
        <taxon>Campylobacter</taxon>
    </lineage>
</organism>
<dbReference type="EMBL" id="VDBS01000074">
    <property type="protein sequence ID" value="TNB55540.1"/>
    <property type="molecule type" value="Genomic_DNA"/>
</dbReference>
<protein>
    <recommendedName>
        <fullName evidence="5">Lipoprotein</fullName>
    </recommendedName>
</protein>
<evidence type="ECO:0000313" key="4">
    <source>
        <dbReference type="Proteomes" id="UP000321317"/>
    </source>
</evidence>
<proteinExistence type="predicted"/>
<keyword evidence="4" id="KW-1185">Reference proteome</keyword>